<name>A0A1R3K2F1_COCAP</name>
<dbReference type="InterPro" id="IPR040256">
    <property type="entry name" value="At4g02000-like"/>
</dbReference>
<feature type="region of interest" description="Disordered" evidence="1">
    <location>
        <begin position="405"/>
        <end position="432"/>
    </location>
</feature>
<dbReference type="Gramene" id="OMP01262">
    <property type="protein sequence ID" value="OMP01262"/>
    <property type="gene ID" value="CCACVL1_03127"/>
</dbReference>
<sequence length="579" mass="64184">MESQRERSGEEEDLLARSTKKIKSTDLALVEDDDQIMTENLDVEGAAAVDGEDTDEEAGAFDNGVEFMRDAKEATETVMASREKGTVPSFRDMVRGENRAKTFDEEDIFGALNNNDGLLEVSTVDSWPAIKTSPKMKQFLHHKWRNCLIVKLLGRNIGYKTLQVKVTSLWKPRGHLELIELGEGYFVAKFSLEEDLQFALAEAWVRFPELPTEYYDERFLLALGNTIGRAIKVDKTTHFASRGKFARVCVEIDLNKKLVPKVMVDDQWTRVEYEGLPLFCFHCGYIGHRDCKEFKEQLAEQNGNGNNAAPANNLDVNGESSSDKAEEKVPEVQPTFGPWMVAQTRRSRMPVRKNTEFVRKPNGVGENATGSRYAALANIQEQETVVQTNKDKDISDKGFVAAKSHGLKTSSPTHGMTKGKPTGAKQKEKTHEKDNMVNMETRFETHIAGAGVSGSRTGGMGYGGLGFSLAQPIRIHDKSGDFEDSDVLFSGDMMIDGQQASENSVLGGTKVTLQHSPSLRSSDHRNRDPPNSSGLSVVPETQLIEGNMTIDYRFDSGKMIDDVASPGEHGNLGRLNQFS</sequence>
<reference evidence="3 4" key="1">
    <citation type="submission" date="2013-09" db="EMBL/GenBank/DDBJ databases">
        <title>Corchorus capsularis genome sequencing.</title>
        <authorList>
            <person name="Alam M."/>
            <person name="Haque M.S."/>
            <person name="Islam M.S."/>
            <person name="Emdad E.M."/>
            <person name="Islam M.M."/>
            <person name="Ahmed B."/>
            <person name="Halim A."/>
            <person name="Hossen Q.M.M."/>
            <person name="Hossain M.Z."/>
            <person name="Ahmed R."/>
            <person name="Khan M.M."/>
            <person name="Islam R."/>
            <person name="Rashid M.M."/>
            <person name="Khan S.A."/>
            <person name="Rahman M.S."/>
            <person name="Alam M."/>
        </authorList>
    </citation>
    <scope>NUCLEOTIDE SEQUENCE [LARGE SCALE GENOMIC DNA]</scope>
    <source>
        <strain evidence="4">cv. CVL-1</strain>
        <tissue evidence="3">Whole seedling</tissue>
    </source>
</reference>
<protein>
    <recommendedName>
        <fullName evidence="2">DUF4283 domain-containing protein</fullName>
    </recommendedName>
</protein>
<evidence type="ECO:0000313" key="4">
    <source>
        <dbReference type="Proteomes" id="UP000188268"/>
    </source>
</evidence>
<gene>
    <name evidence="3" type="ORF">CCACVL1_03127</name>
</gene>
<evidence type="ECO:0000256" key="1">
    <source>
        <dbReference type="SAM" id="MobiDB-lite"/>
    </source>
</evidence>
<feature type="region of interest" description="Disordered" evidence="1">
    <location>
        <begin position="515"/>
        <end position="538"/>
    </location>
</feature>
<feature type="region of interest" description="Disordered" evidence="1">
    <location>
        <begin position="302"/>
        <end position="331"/>
    </location>
</feature>
<evidence type="ECO:0000313" key="3">
    <source>
        <dbReference type="EMBL" id="OMP01262.1"/>
    </source>
</evidence>
<dbReference type="AlphaFoldDB" id="A0A1R3K2F1"/>
<dbReference type="EMBL" id="AWWV01006466">
    <property type="protein sequence ID" value="OMP01262.1"/>
    <property type="molecule type" value="Genomic_DNA"/>
</dbReference>
<dbReference type="PANTHER" id="PTHR31286:SF99">
    <property type="entry name" value="DUF4283 DOMAIN-CONTAINING PROTEIN"/>
    <property type="match status" value="1"/>
</dbReference>
<feature type="domain" description="DUF4283" evidence="2">
    <location>
        <begin position="143"/>
        <end position="204"/>
    </location>
</feature>
<feature type="compositionally biased region" description="Basic and acidic residues" evidence="1">
    <location>
        <begin position="321"/>
        <end position="330"/>
    </location>
</feature>
<comment type="caution">
    <text evidence="3">The sequence shown here is derived from an EMBL/GenBank/DDBJ whole genome shotgun (WGS) entry which is preliminary data.</text>
</comment>
<feature type="region of interest" description="Disordered" evidence="1">
    <location>
        <begin position="1"/>
        <end position="20"/>
    </location>
</feature>
<proteinExistence type="predicted"/>
<evidence type="ECO:0000259" key="2">
    <source>
        <dbReference type="Pfam" id="PF14111"/>
    </source>
</evidence>
<organism evidence="3 4">
    <name type="scientific">Corchorus capsularis</name>
    <name type="common">Jute</name>
    <dbReference type="NCBI Taxonomy" id="210143"/>
    <lineage>
        <taxon>Eukaryota</taxon>
        <taxon>Viridiplantae</taxon>
        <taxon>Streptophyta</taxon>
        <taxon>Embryophyta</taxon>
        <taxon>Tracheophyta</taxon>
        <taxon>Spermatophyta</taxon>
        <taxon>Magnoliopsida</taxon>
        <taxon>eudicotyledons</taxon>
        <taxon>Gunneridae</taxon>
        <taxon>Pentapetalae</taxon>
        <taxon>rosids</taxon>
        <taxon>malvids</taxon>
        <taxon>Malvales</taxon>
        <taxon>Malvaceae</taxon>
        <taxon>Grewioideae</taxon>
        <taxon>Apeibeae</taxon>
        <taxon>Corchorus</taxon>
    </lineage>
</organism>
<dbReference type="PANTHER" id="PTHR31286">
    <property type="entry name" value="GLYCINE-RICH CELL WALL STRUCTURAL PROTEIN 1.8-LIKE"/>
    <property type="match status" value="1"/>
</dbReference>
<dbReference type="OrthoDB" id="995555at2759"/>
<dbReference type="STRING" id="210143.A0A1R3K2F1"/>
<accession>A0A1R3K2F1</accession>
<keyword evidence="4" id="KW-1185">Reference proteome</keyword>
<dbReference type="InterPro" id="IPR025558">
    <property type="entry name" value="DUF4283"/>
</dbReference>
<feature type="compositionally biased region" description="Low complexity" evidence="1">
    <location>
        <begin position="302"/>
        <end position="314"/>
    </location>
</feature>
<dbReference type="Pfam" id="PF14111">
    <property type="entry name" value="DUF4283"/>
    <property type="match status" value="1"/>
</dbReference>
<dbReference type="Proteomes" id="UP000188268">
    <property type="component" value="Unassembled WGS sequence"/>
</dbReference>
<dbReference type="OMA" id="WPTERAL"/>